<comment type="caution">
    <text evidence="1">The sequence shown here is derived from an EMBL/GenBank/DDBJ whole genome shotgun (WGS) entry which is preliminary data.</text>
</comment>
<reference evidence="1 2" key="1">
    <citation type="submission" date="2015-01" db="EMBL/GenBank/DDBJ databases">
        <title>Evolution of Trichinella species and genotypes.</title>
        <authorList>
            <person name="Korhonen P.K."/>
            <person name="Edoardo P."/>
            <person name="Giuseppe L.R."/>
            <person name="Gasser R.B."/>
        </authorList>
    </citation>
    <scope>NUCLEOTIDE SEQUENCE [LARGE SCALE GENOMIC DNA]</scope>
    <source>
        <strain evidence="1">ISS120</strain>
    </source>
</reference>
<accession>A0A0V1D7K5</accession>
<evidence type="ECO:0000313" key="2">
    <source>
        <dbReference type="Proteomes" id="UP000054653"/>
    </source>
</evidence>
<sequence length="137" mass="15656">MIELLVLTLSGKMVMFSKNTNSNLSDSFVNYLETVDLGRFCKCFLVDKIENCHSVLPMYLQERTVSLSRVRSPDSVYALYKQVSHCALLKRDHGNLPYAAANCSSKLCREAVNTIRQSIVRLYDRDEDLLHCCANER</sequence>
<protein>
    <submittedName>
        <fullName evidence="1">Uncharacterized protein</fullName>
    </submittedName>
</protein>
<keyword evidence="2" id="KW-1185">Reference proteome</keyword>
<name>A0A0V1D7K5_TRIBR</name>
<organism evidence="1 2">
    <name type="scientific">Trichinella britovi</name>
    <name type="common">Parasitic roundworm</name>
    <dbReference type="NCBI Taxonomy" id="45882"/>
    <lineage>
        <taxon>Eukaryota</taxon>
        <taxon>Metazoa</taxon>
        <taxon>Ecdysozoa</taxon>
        <taxon>Nematoda</taxon>
        <taxon>Enoplea</taxon>
        <taxon>Dorylaimia</taxon>
        <taxon>Trichinellida</taxon>
        <taxon>Trichinellidae</taxon>
        <taxon>Trichinella</taxon>
    </lineage>
</organism>
<dbReference type="Proteomes" id="UP000054653">
    <property type="component" value="Unassembled WGS sequence"/>
</dbReference>
<dbReference type="AlphaFoldDB" id="A0A0V1D7K5"/>
<gene>
    <name evidence="1" type="ORF">T03_8017</name>
</gene>
<proteinExistence type="predicted"/>
<dbReference type="EMBL" id="JYDI01000032">
    <property type="protein sequence ID" value="KRY57366.1"/>
    <property type="molecule type" value="Genomic_DNA"/>
</dbReference>
<evidence type="ECO:0000313" key="1">
    <source>
        <dbReference type="EMBL" id="KRY57366.1"/>
    </source>
</evidence>